<proteinExistence type="predicted"/>
<protein>
    <submittedName>
        <fullName evidence="1">Uncharacterized protein</fullName>
    </submittedName>
</protein>
<accession>C3YGT5</accession>
<sequence>MGGLMGVRDAAGAHMNVSVRRHHVVSESATMCTRHLQSASIGTWWGRHVLIIPCSRGIEKTENVVLKQAYQSILPYSYNTEGLVEATIPAPRRKAWWRLRSPHPVGRPGGGYDPRTPVGRPGGGYDPCTPVGRPVEATMPLSVGNVYVII</sequence>
<dbReference type="AlphaFoldDB" id="C3YGT5"/>
<evidence type="ECO:0000313" key="1">
    <source>
        <dbReference type="EMBL" id="EEN60406.1"/>
    </source>
</evidence>
<dbReference type="InParanoid" id="C3YGT5"/>
<dbReference type="EMBL" id="GG666512">
    <property type="protein sequence ID" value="EEN60406.1"/>
    <property type="molecule type" value="Genomic_DNA"/>
</dbReference>
<gene>
    <name evidence="1" type="ORF">BRAFLDRAFT_79302</name>
</gene>
<organism>
    <name type="scientific">Branchiostoma floridae</name>
    <name type="common">Florida lancelet</name>
    <name type="synonym">Amphioxus</name>
    <dbReference type="NCBI Taxonomy" id="7739"/>
    <lineage>
        <taxon>Eukaryota</taxon>
        <taxon>Metazoa</taxon>
        <taxon>Chordata</taxon>
        <taxon>Cephalochordata</taxon>
        <taxon>Leptocardii</taxon>
        <taxon>Amphioxiformes</taxon>
        <taxon>Branchiostomatidae</taxon>
        <taxon>Branchiostoma</taxon>
    </lineage>
</organism>
<reference evidence="1" key="1">
    <citation type="journal article" date="2008" name="Nature">
        <title>The amphioxus genome and the evolution of the chordate karyotype.</title>
        <authorList>
            <consortium name="US DOE Joint Genome Institute (JGI-PGF)"/>
            <person name="Putnam N.H."/>
            <person name="Butts T."/>
            <person name="Ferrier D.E.K."/>
            <person name="Furlong R.F."/>
            <person name="Hellsten U."/>
            <person name="Kawashima T."/>
            <person name="Robinson-Rechavi M."/>
            <person name="Shoguchi E."/>
            <person name="Terry A."/>
            <person name="Yu J.-K."/>
            <person name="Benito-Gutierrez E.L."/>
            <person name="Dubchak I."/>
            <person name="Garcia-Fernandez J."/>
            <person name="Gibson-Brown J.J."/>
            <person name="Grigoriev I.V."/>
            <person name="Horton A.C."/>
            <person name="de Jong P.J."/>
            <person name="Jurka J."/>
            <person name="Kapitonov V.V."/>
            <person name="Kohara Y."/>
            <person name="Kuroki Y."/>
            <person name="Lindquist E."/>
            <person name="Lucas S."/>
            <person name="Osoegawa K."/>
            <person name="Pennacchio L.A."/>
            <person name="Salamov A.A."/>
            <person name="Satou Y."/>
            <person name="Sauka-Spengler T."/>
            <person name="Schmutz J."/>
            <person name="Shin-I T."/>
            <person name="Toyoda A."/>
            <person name="Bronner-Fraser M."/>
            <person name="Fujiyama A."/>
            <person name="Holland L.Z."/>
            <person name="Holland P.W.H."/>
            <person name="Satoh N."/>
            <person name="Rokhsar D.S."/>
        </authorList>
    </citation>
    <scope>NUCLEOTIDE SEQUENCE [LARGE SCALE GENOMIC DNA]</scope>
    <source>
        <strain evidence="1">S238N-H82</strain>
        <tissue evidence="1">Testes</tissue>
    </source>
</reference>
<name>C3YGT5_BRAFL</name>